<feature type="region of interest" description="Disordered" evidence="1">
    <location>
        <begin position="335"/>
        <end position="402"/>
    </location>
</feature>
<feature type="compositionally biased region" description="Basic and acidic residues" evidence="1">
    <location>
        <begin position="585"/>
        <end position="600"/>
    </location>
</feature>
<sequence length="611" mass="67387">MSFNVRDAQRREQKVADDAPFVYPTVNISQDKFVPAQKVVEIFAIFWAFDRTRDIAALIYAHDPVGRAILANFKRQAQIQAAILGEGAVLDTETYHWVVSEVGHPDFGRTIDGGLLANEATGLAFSQKGVIIQGGEELFVERVGASDLEDWKRRHGLNRADVRLLGDHRDAGGKKVLALKDAVTLMKLPIDPEFPIAGARAAKEFHEAVAASKEGFLTYHSEWLRLSGVSRKASASHIHRAICEALRLMRSYDQVDASALAVGEHLCRWAIQTELAVERNPNMPDFSGLDIISGTAILPDGRASTSKFSERVSGRLKERASLWKQERLFRQERRQLRTKGGRAPGDESSSEETGKGGKKKKKKGGKDQPGDGAGAGASTGVASRYRKHGDPFPLPRLGSTFPSTTPARLKLLQRADAALRSLNKLAAVPTSPTTSSSLPLTSVQTWMMDDVMRRVGQYGECPPEISEASALPDLGKRAHLYTQEANHLVDTDLEKIKILRRRLQPTDAKSLAPPEARGYLEHFGTFMKRTPEELEALRLNSDLVEPYWDPGLRRDRARRLQLYVALHQESPHFSSTPEGTSGLLHGEEKGHGSAKVDHRCPTGQLLSQTTS</sequence>
<proteinExistence type="predicted"/>
<reference evidence="2" key="1">
    <citation type="submission" date="2021-02" db="EMBL/GenBank/DDBJ databases">
        <authorList>
            <person name="Dougan E. K."/>
            <person name="Rhodes N."/>
            <person name="Thang M."/>
            <person name="Chan C."/>
        </authorList>
    </citation>
    <scope>NUCLEOTIDE SEQUENCE</scope>
</reference>
<comment type="caution">
    <text evidence="2">The sequence shown here is derived from an EMBL/GenBank/DDBJ whole genome shotgun (WGS) entry which is preliminary data.</text>
</comment>
<dbReference type="Proteomes" id="UP000649617">
    <property type="component" value="Unassembled WGS sequence"/>
</dbReference>
<evidence type="ECO:0000313" key="3">
    <source>
        <dbReference type="Proteomes" id="UP000649617"/>
    </source>
</evidence>
<accession>A0A812T9M5</accession>
<dbReference type="OrthoDB" id="411053at2759"/>
<keyword evidence="3" id="KW-1185">Reference proteome</keyword>
<evidence type="ECO:0000313" key="2">
    <source>
        <dbReference type="EMBL" id="CAE7510508.1"/>
    </source>
</evidence>
<gene>
    <name evidence="2" type="ORF">SPIL2461_LOCUS13277</name>
</gene>
<dbReference type="EMBL" id="CAJNIZ010028746">
    <property type="protein sequence ID" value="CAE7510508.1"/>
    <property type="molecule type" value="Genomic_DNA"/>
</dbReference>
<protein>
    <submittedName>
        <fullName evidence="2">Uncharacterized protein</fullName>
    </submittedName>
</protein>
<dbReference type="AlphaFoldDB" id="A0A812T9M5"/>
<organism evidence="2 3">
    <name type="scientific">Symbiodinium pilosum</name>
    <name type="common">Dinoflagellate</name>
    <dbReference type="NCBI Taxonomy" id="2952"/>
    <lineage>
        <taxon>Eukaryota</taxon>
        <taxon>Sar</taxon>
        <taxon>Alveolata</taxon>
        <taxon>Dinophyceae</taxon>
        <taxon>Suessiales</taxon>
        <taxon>Symbiodiniaceae</taxon>
        <taxon>Symbiodinium</taxon>
    </lineage>
</organism>
<name>A0A812T9M5_SYMPI</name>
<feature type="region of interest" description="Disordered" evidence="1">
    <location>
        <begin position="571"/>
        <end position="611"/>
    </location>
</feature>
<evidence type="ECO:0000256" key="1">
    <source>
        <dbReference type="SAM" id="MobiDB-lite"/>
    </source>
</evidence>